<keyword evidence="3" id="KW-1003">Cell membrane</keyword>
<comment type="caution">
    <text evidence="9">The sequence shown here is derived from an EMBL/GenBank/DDBJ whole genome shotgun (WGS) entry which is preliminary data.</text>
</comment>
<feature type="domain" description="ABC transmembrane type-1" evidence="8">
    <location>
        <begin position="87"/>
        <end position="270"/>
    </location>
</feature>
<keyword evidence="6 7" id="KW-0472">Membrane</keyword>
<dbReference type="Proteomes" id="UP000824002">
    <property type="component" value="Unassembled WGS sequence"/>
</dbReference>
<reference evidence="9" key="1">
    <citation type="submission" date="2020-10" db="EMBL/GenBank/DDBJ databases">
        <authorList>
            <person name="Gilroy R."/>
        </authorList>
    </citation>
    <scope>NUCLEOTIDE SEQUENCE</scope>
    <source>
        <strain evidence="9">CHK199-13235</strain>
    </source>
</reference>
<accession>A0A9D1FM66</accession>
<keyword evidence="4 7" id="KW-0812">Transmembrane</keyword>
<evidence type="ECO:0000256" key="6">
    <source>
        <dbReference type="ARBA" id="ARBA00023136"/>
    </source>
</evidence>
<feature type="transmembrane region" description="Helical" evidence="7">
    <location>
        <begin position="226"/>
        <end position="243"/>
    </location>
</feature>
<evidence type="ECO:0000313" key="9">
    <source>
        <dbReference type="EMBL" id="HIS76279.1"/>
    </source>
</evidence>
<dbReference type="AlphaFoldDB" id="A0A9D1FM66"/>
<evidence type="ECO:0000256" key="4">
    <source>
        <dbReference type="ARBA" id="ARBA00022692"/>
    </source>
</evidence>
<feature type="transmembrane region" description="Helical" evidence="7">
    <location>
        <begin position="91"/>
        <end position="113"/>
    </location>
</feature>
<evidence type="ECO:0000256" key="7">
    <source>
        <dbReference type="RuleBase" id="RU363032"/>
    </source>
</evidence>
<reference evidence="9" key="2">
    <citation type="journal article" date="2021" name="PeerJ">
        <title>Extensive microbial diversity within the chicken gut microbiome revealed by metagenomics and culture.</title>
        <authorList>
            <person name="Gilroy R."/>
            <person name="Ravi A."/>
            <person name="Getino M."/>
            <person name="Pursley I."/>
            <person name="Horton D.L."/>
            <person name="Alikhan N.F."/>
            <person name="Baker D."/>
            <person name="Gharbi K."/>
            <person name="Hall N."/>
            <person name="Watson M."/>
            <person name="Adriaenssens E.M."/>
            <person name="Foster-Nyarko E."/>
            <person name="Jarju S."/>
            <person name="Secka A."/>
            <person name="Antonio M."/>
            <person name="Oren A."/>
            <person name="Chaudhuri R.R."/>
            <person name="La Ragione R."/>
            <person name="Hildebrand F."/>
            <person name="Pallen M.J."/>
        </authorList>
    </citation>
    <scope>NUCLEOTIDE SEQUENCE</scope>
    <source>
        <strain evidence="9">CHK199-13235</strain>
    </source>
</reference>
<feature type="transmembrane region" description="Helical" evidence="7">
    <location>
        <begin position="33"/>
        <end position="53"/>
    </location>
</feature>
<name>A0A9D1FM66_9FIRM</name>
<keyword evidence="5 7" id="KW-1133">Transmembrane helix</keyword>
<evidence type="ECO:0000256" key="1">
    <source>
        <dbReference type="ARBA" id="ARBA00004651"/>
    </source>
</evidence>
<dbReference type="PROSITE" id="PS50928">
    <property type="entry name" value="ABC_TM1"/>
    <property type="match status" value="1"/>
</dbReference>
<evidence type="ECO:0000256" key="5">
    <source>
        <dbReference type="ARBA" id="ARBA00022989"/>
    </source>
</evidence>
<sequence length="279" mass="30249">MNDLSLENSRMAAGVSGKTKRIPVACKDKNRTLAWFLLGTAVLTVLSLLYLQIDWGKLLSRVPDIGTVFWKLAHLDFSKMDLIGSSLLETVSIAVLSLLYSLVLGILFGMLAAKNVFRKPLLSTIVQSFFTFLRAVPTPIWVLLMLVCLGMGPEAGVAGLCVHTTAFFTRSFAQSFESIPEETIEALEATGTTRLSIFCNAILPGSLSQIVAWVGMRLETNFSECAILGMVGAGGVGFVISSSLQGYDYGTAGTAILLVFAIAYLIERIFVQIKKKFNS</sequence>
<dbReference type="GO" id="GO:0005886">
    <property type="term" value="C:plasma membrane"/>
    <property type="evidence" value="ECO:0007669"/>
    <property type="project" value="UniProtKB-SubCell"/>
</dbReference>
<dbReference type="InterPro" id="IPR035906">
    <property type="entry name" value="MetI-like_sf"/>
</dbReference>
<dbReference type="PANTHER" id="PTHR30043:SF1">
    <property type="entry name" value="ABC TRANSPORT SYSTEM PERMEASE PROTEIN P69"/>
    <property type="match status" value="1"/>
</dbReference>
<proteinExistence type="inferred from homology"/>
<feature type="transmembrane region" description="Helical" evidence="7">
    <location>
        <begin position="249"/>
        <end position="266"/>
    </location>
</feature>
<dbReference type="InterPro" id="IPR000515">
    <property type="entry name" value="MetI-like"/>
</dbReference>
<dbReference type="CDD" id="cd06261">
    <property type="entry name" value="TM_PBP2"/>
    <property type="match status" value="1"/>
</dbReference>
<organism evidence="9 10">
    <name type="scientific">Candidatus Merdivicinus excrementipullorum</name>
    <dbReference type="NCBI Taxonomy" id="2840867"/>
    <lineage>
        <taxon>Bacteria</taxon>
        <taxon>Bacillati</taxon>
        <taxon>Bacillota</taxon>
        <taxon>Clostridia</taxon>
        <taxon>Eubacteriales</taxon>
        <taxon>Oscillospiraceae</taxon>
        <taxon>Oscillospiraceae incertae sedis</taxon>
        <taxon>Candidatus Merdivicinus</taxon>
    </lineage>
</organism>
<evidence type="ECO:0000259" key="8">
    <source>
        <dbReference type="PROSITE" id="PS50928"/>
    </source>
</evidence>
<dbReference type="Pfam" id="PF00528">
    <property type="entry name" value="BPD_transp_1"/>
    <property type="match status" value="1"/>
</dbReference>
<dbReference type="SUPFAM" id="SSF161098">
    <property type="entry name" value="MetI-like"/>
    <property type="match status" value="1"/>
</dbReference>
<gene>
    <name evidence="9" type="ORF">IAB51_05635</name>
</gene>
<comment type="similarity">
    <text evidence="7">Belongs to the binding-protein-dependent transport system permease family.</text>
</comment>
<dbReference type="Gene3D" id="1.10.3720.10">
    <property type="entry name" value="MetI-like"/>
    <property type="match status" value="1"/>
</dbReference>
<protein>
    <submittedName>
        <fullName evidence="9">ABC transporter permease subunit</fullName>
    </submittedName>
</protein>
<dbReference type="GO" id="GO:0055085">
    <property type="term" value="P:transmembrane transport"/>
    <property type="evidence" value="ECO:0007669"/>
    <property type="project" value="InterPro"/>
</dbReference>
<evidence type="ECO:0000256" key="3">
    <source>
        <dbReference type="ARBA" id="ARBA00022475"/>
    </source>
</evidence>
<comment type="subcellular location">
    <subcellularLocation>
        <location evidence="1 7">Cell membrane</location>
        <topology evidence="1 7">Multi-pass membrane protein</topology>
    </subcellularLocation>
</comment>
<evidence type="ECO:0000313" key="10">
    <source>
        <dbReference type="Proteomes" id="UP000824002"/>
    </source>
</evidence>
<keyword evidence="2 7" id="KW-0813">Transport</keyword>
<evidence type="ECO:0000256" key="2">
    <source>
        <dbReference type="ARBA" id="ARBA00022448"/>
    </source>
</evidence>
<dbReference type="PANTHER" id="PTHR30043">
    <property type="entry name" value="PHOSPHONATES TRANSPORT SYSTEM PERMEASE PROTEIN"/>
    <property type="match status" value="1"/>
</dbReference>
<dbReference type="EMBL" id="DVJP01000039">
    <property type="protein sequence ID" value="HIS76279.1"/>
    <property type="molecule type" value="Genomic_DNA"/>
</dbReference>